<feature type="domain" description="Immunoglobulin" evidence="1">
    <location>
        <begin position="1516"/>
        <end position="1592"/>
    </location>
</feature>
<evidence type="ECO:0000313" key="3">
    <source>
        <dbReference type="Proteomes" id="UP000244450"/>
    </source>
</evidence>
<accession>A0A2T7BM19</accession>
<dbReference type="InterPro" id="IPR026341">
    <property type="entry name" value="T9SS_type_B"/>
</dbReference>
<dbReference type="SMART" id="SM00409">
    <property type="entry name" value="IG"/>
    <property type="match status" value="12"/>
</dbReference>
<dbReference type="Gene3D" id="2.60.40.10">
    <property type="entry name" value="Immunoglobulins"/>
    <property type="match status" value="2"/>
</dbReference>
<feature type="domain" description="Immunoglobulin" evidence="1">
    <location>
        <begin position="373"/>
        <end position="449"/>
    </location>
</feature>
<protein>
    <recommendedName>
        <fullName evidence="1">Immunoglobulin domain-containing protein</fullName>
    </recommendedName>
</protein>
<dbReference type="InterPro" id="IPR036116">
    <property type="entry name" value="FN3_sf"/>
</dbReference>
<dbReference type="SUPFAM" id="SSF49265">
    <property type="entry name" value="Fibronectin type III"/>
    <property type="match status" value="1"/>
</dbReference>
<proteinExistence type="predicted"/>
<feature type="domain" description="Immunoglobulin" evidence="1">
    <location>
        <begin position="785"/>
        <end position="860"/>
    </location>
</feature>
<dbReference type="Proteomes" id="UP000244450">
    <property type="component" value="Unassembled WGS sequence"/>
</dbReference>
<feature type="domain" description="Immunoglobulin" evidence="1">
    <location>
        <begin position="2516"/>
        <end position="2590"/>
    </location>
</feature>
<feature type="domain" description="Immunoglobulin" evidence="1">
    <location>
        <begin position="1110"/>
        <end position="1184"/>
    </location>
</feature>
<dbReference type="InterPro" id="IPR013783">
    <property type="entry name" value="Ig-like_fold"/>
</dbReference>
<feature type="domain" description="Immunoglobulin" evidence="1">
    <location>
        <begin position="2598"/>
        <end position="2677"/>
    </location>
</feature>
<evidence type="ECO:0000259" key="1">
    <source>
        <dbReference type="SMART" id="SM00409"/>
    </source>
</evidence>
<evidence type="ECO:0000313" key="2">
    <source>
        <dbReference type="EMBL" id="PUZ28727.1"/>
    </source>
</evidence>
<dbReference type="NCBIfam" id="TIGR04131">
    <property type="entry name" value="Bac_Flav_CTERM"/>
    <property type="match status" value="1"/>
</dbReference>
<keyword evidence="3" id="KW-1185">Reference proteome</keyword>
<feature type="domain" description="Immunoglobulin" evidence="1">
    <location>
        <begin position="2946"/>
        <end position="3022"/>
    </location>
</feature>
<name>A0A2T7BM19_9BACT</name>
<sequence>MKTAMQVNATLQRKVTTLAILLSMLWCIGWPLSSAKAQQVYATSQTNGRTGLCLLCGPAVTNPGNAVSASRTDYATFNMDGVAVGVSVFETLQFPSVNPNPGCDSLVIQIGSSQALLSANLLSNITVTTYNGATSNNDAVTVTPSLLRLLDDSSTALIVLRPTAAFDRVEIRESALIAALSSLRLYFAYHAPINLNNITIANGGTATVCAGSPISLSASVPAGGATIQWFTTATGGTPVAATNNYTFTPTANTTLYAGAVLGNCSSTTRQAVTVNVNPTPPTPTVSATTATVCSGQTATFSINNPQAGVTYTWYDAATGGTSQGTGSTFITPSLATTTSYYAEASLATGCTSPARTQVTATVNATPAAPVVTPATQAIAGGHTATINISNPVAGATYNWYTTPTGGSPIATGTSFTTPVLYTNATYYAAVTSAQGCENNSRTLATVTVTINNNVSCSFATTQQSPVYTGGLSACVLCSVNNPNNAIDTDTTTASSLTTPVSLAGYLGQLLTYPHTYLPGDSVRLLLGLPGGLADLQALGAIRVETYNNGVANGDAVSVNNPLLTLNLLGGERFNATVPATKPFNAVLVSIGGVGTLITTLNIYGASVIVPRPVVNPASASICTGSTASLTVTAPTGGADIAWYTVPVGGTAVGTGTTFTSPALSATTTYYVEAGRYGCANPVRTPVTVQVNTQPAAPVRATSNDSVCAGQAATLAVTPVTGVTFSWYASDTASTPLATGANFTTPALTTSTIYYVSASNGGCSSATRTAITAVVAAAPTGVTVTPAGATIQAGQSVTFTASAASGAANFNWFTTATGGTSIASGATFTSPLLFSNTTYYVEASNPTTGCISTQRIAVTVNVINPNVPDISCGAAGSQSASTNGLCVGCYVENPGLAVDNDPATGSTLHVVLGLLGGYVQQTFQFGSVSNGDSVHIGLSFPTGLADVGLLSSVQVQSYSGNTANNDLTSVSPQMLTLRLNTAQATANFLPAAPYDRIVVRLNSGVLGALSAVNVEYVQRFVSTPTPQADSVYACSGQPATLHASTPANATFRWYTQPTGGTPVGTGADFTTPAVNANTVYYLEAASADGCPSPSRAAVKVFAGLPGAEVTPDNVTVNSGDQTTFNIVNPNPGYTYTWYDAPSGGSVVHTGTSFTTPALTSSTSYYVVVSNGTGCSSTVRTQVTVNINIPMDPAPCSYANTQTSPVSTAVCLLCSITDPGYAVDSNRNTASKITAAVGIAGYYGQTLHFSNTYPAGDSVQVELEVPGGVVDAQILGGIRFETYNGATANGDGRMLSDSVVNLSILPGTNKFRVTVPVSKAFDGVNISVGGLISAVTSVLVYDAAAVVPSPTVTAPDGICSGTTATLKATAPANADITWYTQAVGGTAAGSGYTFTTPALTKSTTYYVAAGRYGCNSPARTAVTVNVGNPAAAPTAAGTQVCAGTTATLTATAPANVTFQWFTSATDTTVIFTGASFTTGVLNADTTFYVASNSNGCRSGRTAVPVTVGHVPTAFNVTPSSVTVAYGSSVVFTATAADTAAIFNYYTTATGGTPVFTGKVFQTPSLTTNTTYYAEATTKAGCATNFRIPLTVTVLADTSNGRVPCDAATAQTNTANGICVGCYVDNPGYAIDSSTATGSTLHTILGLLGGYVSQTLIFPSVSEVGDSVRIDLTVASGLADVGLLSTVQVGTYNGTTFNNDLQAVNGGPITLRLISNNQAYFTFKPTQSFDRVEVRLNSGLVQAINAITIRDAYRKVAVPVVSGSDTARICAGQSASLAVAPVTNVTMRWYTQSIGGTPVFTGNNYVTPNLTNSTTFWVEAVRTSTDCATQPRVPVTVIVLPTPNVPQALADTITICSGSKATFHATAPAGALFQWYSTATGGTPLDTGATFTTPALTKSTIYYLEAASETGGCANATRIAVLANVISMPPPPTVTPAGDTICAHNSVVLQASSTTPGLVYNWYSSATGGTAIATGPNFTTPVLDSSVTYYVESVAGTCSSSTRTAAIVKVNPLPTAPVITPTSATVNAGTTQTFAADSSRPGITNRWYTVATGGSPVYTGNKYTTPPLTASVTYYVESMSTSGCVSARTAVSVTVNSVTPGCALVTAQTNDVNGLCLGCAVTNPANAIDADTTTYSTLSALVNLVNGYVSQTLVMPTPGAAGDTARFALEFPAQLVNASLIGGLQVQSFNGATPNGDLHNVNISTITLNVLSGSNKFYLDVVPAAAYDRIEIRLNSGAVSAAQTLRIYYGGLKPITPAVTPANVTICAGSTTTLHATAPAVARIEWYSAPVGGTLLYTGGDYITPALTTTTTYYVQTVRIANNCPNPNRVPVTVSVLPVPTVTITGGNLSICSGTPVSIAATVTPATATVRWYDAATGGNLVYTGNPLVTGNLTKDTTFYAEGYNGTCGAATRTAVKVTVGKAVTPPVLASNNISICSGQTATLKVTSDTTGLVFRWYTAAIGGTPVFTGATYITGALTANAVYYVETANASGACNTASARTVANVQVSTVPTVPVPAATSDTVCLGQPVTLAVSNPQAGLTYQWYATASGGTPLFTGAIFNIASADTSATYYVQASSGAGCSSTSRAAVKVVVRTAPATPTLTIASQNICSGQQATFTINAPVAGITYRWYDAASGGNLLATGTSFTTPALTAAATYYVAAYNANCAGSSRAVAAVTVGTPTTPTLVSNNLNVCSGQSATFQVSSPVSGVTYNWYTVATGGTPAHTGTSFTTSALTATTTFYVEATGSTGCSTSSARAVATATIVPAPGTPTLAAASAVTCAGGNVTFTVTAPQTGITYQWFDAATGGNLLSTGTSFTASNVVKTTTYYVEGLSNGGCSSATRAAATATVATTPVNPTLTADNITTCIGGTASFAVASPDNNLVYTWWDAASGGTQVGTGATFTSPALSADKTYFVQAAVANGSCTSPARTPAHALVTNTLAVPTVTNAATVACAGQPVTISVQNPLNGVLYRWYTTATGGTAVFTGPDYTITGITASQTYYVEAATTAGCVSTSRAAAAITVSTAPTTPTLAADQVGLCTGQQATLTVSNPQAGVQYKWYTTATGGTALATGATFKTPAITATTNYYVEAQNTTGGCTSATRAIATVSLLPAGATPNVTGDQVVCPGSSATLTASSTVPGAIFSWYTSETATTPVYTGNSFTTPALTTSTTYFVGAAPGTFCGSADKVSADVNVEQQLPAPNVHVCDSSKQDQVTFCWDPVQGAQGYEVSVNGGSFIAPSSGTTGTSHTVTGLQSGQRVAFEVRALGQLACATSGIAAIEGRAASPKGNVIYVPNVFSPNGDGSNDKLYVYSESIATMEFIVYNKWGQQIFISKDIHTGWDGTVSGSPQPTGVYVWALRATMTDGTQQTRYGSVTVVR</sequence>
<feature type="domain" description="Immunoglobulin" evidence="1">
    <location>
        <begin position="616"/>
        <end position="689"/>
    </location>
</feature>
<organism evidence="2 3">
    <name type="scientific">Chitinophaga parva</name>
    <dbReference type="NCBI Taxonomy" id="2169414"/>
    <lineage>
        <taxon>Bacteria</taxon>
        <taxon>Pseudomonadati</taxon>
        <taxon>Bacteroidota</taxon>
        <taxon>Chitinophagia</taxon>
        <taxon>Chitinophagales</taxon>
        <taxon>Chitinophagaceae</taxon>
        <taxon>Chitinophaga</taxon>
    </lineage>
</organism>
<dbReference type="EMBL" id="QCYK01000001">
    <property type="protein sequence ID" value="PUZ28727.1"/>
    <property type="molecule type" value="Genomic_DNA"/>
</dbReference>
<dbReference type="InterPro" id="IPR003599">
    <property type="entry name" value="Ig_sub"/>
</dbReference>
<feature type="domain" description="Immunoglobulin" evidence="1">
    <location>
        <begin position="1025"/>
        <end position="1100"/>
    </location>
</feature>
<reference evidence="2 3" key="1">
    <citation type="submission" date="2018-04" db="EMBL/GenBank/DDBJ databases">
        <title>Chitinophaga fuyangensis sp. nov., isolated from soil in a chemical factory.</title>
        <authorList>
            <person name="Chen K."/>
        </authorList>
    </citation>
    <scope>NUCLEOTIDE SEQUENCE [LARGE SCALE GENOMIC DNA]</scope>
    <source>
        <strain evidence="2 3">LY-1</strain>
    </source>
</reference>
<dbReference type="Pfam" id="PF19081">
    <property type="entry name" value="Ig_7"/>
    <property type="match status" value="26"/>
</dbReference>
<dbReference type="InterPro" id="IPR044023">
    <property type="entry name" value="Ig_7"/>
</dbReference>
<comment type="caution">
    <text evidence="2">The sequence shown here is derived from an EMBL/GenBank/DDBJ whole genome shotgun (WGS) entry which is preliminary data.</text>
</comment>
<dbReference type="Pfam" id="PF13585">
    <property type="entry name" value="CHU_C"/>
    <property type="match status" value="1"/>
</dbReference>
<dbReference type="RefSeq" id="WP_108685366.1">
    <property type="nucleotide sequence ID" value="NZ_QCYK01000001.1"/>
</dbReference>
<feature type="domain" description="Immunoglobulin" evidence="1">
    <location>
        <begin position="1347"/>
        <end position="1423"/>
    </location>
</feature>
<feature type="domain" description="Immunoglobulin" evidence="1">
    <location>
        <begin position="3118"/>
        <end position="3194"/>
    </location>
</feature>
<feature type="domain" description="Immunoglobulin" evidence="1">
    <location>
        <begin position="2018"/>
        <end position="2091"/>
    </location>
</feature>
<gene>
    <name evidence="2" type="ORF">DCC81_04375</name>
</gene>
<dbReference type="OrthoDB" id="1236981at2"/>